<evidence type="ECO:0000313" key="2">
    <source>
        <dbReference type="Proteomes" id="UP001064048"/>
    </source>
</evidence>
<sequence>MNTQQACSDKEVFSSCYGHCEATCELPKQIVCTLACRQGCICKEGLVRRKDGKQIKSIEQIEGAILYRFCSGTEGIPIYVPLLGTGLLSEQEGLGHSSHAGPVRIGNFARTIESHDVILHRKARIA</sequence>
<name>A0ACC0J9G8_CHOFU</name>
<evidence type="ECO:0000313" key="1">
    <source>
        <dbReference type="EMBL" id="KAI8420770.1"/>
    </source>
</evidence>
<proteinExistence type="predicted"/>
<dbReference type="EMBL" id="CM046113">
    <property type="protein sequence ID" value="KAI8420770.1"/>
    <property type="molecule type" value="Genomic_DNA"/>
</dbReference>
<comment type="caution">
    <text evidence="1">The sequence shown here is derived from an EMBL/GenBank/DDBJ whole genome shotgun (WGS) entry which is preliminary data.</text>
</comment>
<gene>
    <name evidence="1" type="ORF">MSG28_007983</name>
</gene>
<accession>A0ACC0J9G8</accession>
<reference evidence="1 2" key="1">
    <citation type="journal article" date="2022" name="Genome Biol. Evol.">
        <title>The Spruce Budworm Genome: Reconstructing the Evolutionary History of Antifreeze Proteins.</title>
        <authorList>
            <person name="Beliveau C."/>
            <person name="Gagne P."/>
            <person name="Picq S."/>
            <person name="Vernygora O."/>
            <person name="Keeling C.I."/>
            <person name="Pinkney K."/>
            <person name="Doucet D."/>
            <person name="Wen F."/>
            <person name="Johnston J.S."/>
            <person name="Maaroufi H."/>
            <person name="Boyle B."/>
            <person name="Laroche J."/>
            <person name="Dewar K."/>
            <person name="Juretic N."/>
            <person name="Blackburn G."/>
            <person name="Nisole A."/>
            <person name="Brunet B."/>
            <person name="Brandao M."/>
            <person name="Lumley L."/>
            <person name="Duan J."/>
            <person name="Quan G."/>
            <person name="Lucarotti C.J."/>
            <person name="Roe A.D."/>
            <person name="Sperling F.A.H."/>
            <person name="Levesque R.C."/>
            <person name="Cusson M."/>
        </authorList>
    </citation>
    <scope>NUCLEOTIDE SEQUENCE [LARGE SCALE GENOMIC DNA]</scope>
    <source>
        <strain evidence="1">Glfc:IPQL:Cfum</strain>
    </source>
</reference>
<protein>
    <submittedName>
        <fullName evidence="1">Uncharacterized protein</fullName>
    </submittedName>
</protein>
<keyword evidence="2" id="KW-1185">Reference proteome</keyword>
<organism evidence="1 2">
    <name type="scientific">Choristoneura fumiferana</name>
    <name type="common">Spruce budworm moth</name>
    <name type="synonym">Archips fumiferana</name>
    <dbReference type="NCBI Taxonomy" id="7141"/>
    <lineage>
        <taxon>Eukaryota</taxon>
        <taxon>Metazoa</taxon>
        <taxon>Ecdysozoa</taxon>
        <taxon>Arthropoda</taxon>
        <taxon>Hexapoda</taxon>
        <taxon>Insecta</taxon>
        <taxon>Pterygota</taxon>
        <taxon>Neoptera</taxon>
        <taxon>Endopterygota</taxon>
        <taxon>Lepidoptera</taxon>
        <taxon>Glossata</taxon>
        <taxon>Ditrysia</taxon>
        <taxon>Tortricoidea</taxon>
        <taxon>Tortricidae</taxon>
        <taxon>Tortricinae</taxon>
        <taxon>Choristoneura</taxon>
    </lineage>
</organism>
<dbReference type="Proteomes" id="UP001064048">
    <property type="component" value="Chromosome 13"/>
</dbReference>